<dbReference type="AlphaFoldDB" id="A0A9Q5FNP1"/>
<reference evidence="1 2" key="1">
    <citation type="journal article" date="2020" name="Front. Microbiol.">
        <title>Genetic Organization of the aprX-lipA2 Operon Affects the Proteolytic Potential of Pseudomonas Species in Milk.</title>
        <authorList>
            <person name="Maier C."/>
            <person name="Huptas C."/>
            <person name="von Neubeck M."/>
            <person name="Scherer S."/>
            <person name="Wenning M."/>
            <person name="Lucking G."/>
        </authorList>
    </citation>
    <scope>NUCLEOTIDE SEQUENCE [LARGE SCALE GENOMIC DNA]</scope>
    <source>
        <strain evidence="1 2">WS 5094</strain>
    </source>
</reference>
<sequence length="446" mass="49593">MNHPTQGNGPEAPALLRARPELSPRFISADDAAVFAHDLIGNRRDKEYGGFILSKANHYYATLPVSGGASLFNPSDVLTRSSNGDMLAPAGFAIEGLYHSHAAFQRIILAGNPESDLQDNFFSLMDLRTAIAFRHNYSRFYLSNIDHSLICYVASGSPQEQALEPLLMLVHPDTPDHLEQAYPPSIFLPSHLLSMVYVAGKLRVVQGGSFWRRRGRIAAGWREWQAQILWEADVAPIHGPVLASADAAAQYAHEQMGKRRHVQQAGFILQHLQTSSFICTRPKATVYRAFDRPEVFPRGSNGLPQLPEGYRIVAVFHSADVLRAVVPEAQARVLNDFMSPDNLWVDFLLMQATPGVRAYFSAPEGALLCLRRFSDDAETGLMAQVAHPDEFTSPLQRQLSRDQLNAMQYVRNVAAAFVLRVVNTDPVWTHRGRVDDSWVPFAPAVE</sequence>
<evidence type="ECO:0008006" key="3">
    <source>
        <dbReference type="Google" id="ProtNLM"/>
    </source>
</evidence>
<dbReference type="EMBL" id="JAAQYX010000011">
    <property type="protein sequence ID" value="NNB49595.1"/>
    <property type="molecule type" value="Genomic_DNA"/>
</dbReference>
<dbReference type="RefSeq" id="WP_169872666.1">
    <property type="nucleotide sequence ID" value="NZ_JAAQYU010000007.1"/>
</dbReference>
<evidence type="ECO:0000313" key="2">
    <source>
        <dbReference type="Proteomes" id="UP000564604"/>
    </source>
</evidence>
<organism evidence="1 2">
    <name type="scientific">Pseudomonas fragi</name>
    <dbReference type="NCBI Taxonomy" id="296"/>
    <lineage>
        <taxon>Bacteria</taxon>
        <taxon>Pseudomonadati</taxon>
        <taxon>Pseudomonadota</taxon>
        <taxon>Gammaproteobacteria</taxon>
        <taxon>Pseudomonadales</taxon>
        <taxon>Pseudomonadaceae</taxon>
        <taxon>Pseudomonas</taxon>
    </lineage>
</organism>
<proteinExistence type="predicted"/>
<dbReference type="Proteomes" id="UP000564604">
    <property type="component" value="Unassembled WGS sequence"/>
</dbReference>
<name>A0A9Q5FNP1_PSEFR</name>
<evidence type="ECO:0000313" key="1">
    <source>
        <dbReference type="EMBL" id="NNB49595.1"/>
    </source>
</evidence>
<gene>
    <name evidence="1" type="ORF">HBN89_09960</name>
</gene>
<comment type="caution">
    <text evidence="1">The sequence shown here is derived from an EMBL/GenBank/DDBJ whole genome shotgun (WGS) entry which is preliminary data.</text>
</comment>
<accession>A0A9Q5FNP1</accession>
<protein>
    <recommendedName>
        <fullName evidence="3">DUF4329 domain-containing protein</fullName>
    </recommendedName>
</protein>